<dbReference type="PROSITE" id="PS50943">
    <property type="entry name" value="HTH_CROC1"/>
    <property type="match status" value="1"/>
</dbReference>
<evidence type="ECO:0000259" key="1">
    <source>
        <dbReference type="PROSITE" id="PS50943"/>
    </source>
</evidence>
<dbReference type="Gene3D" id="1.10.260.40">
    <property type="entry name" value="lambda repressor-like DNA-binding domains"/>
    <property type="match status" value="1"/>
</dbReference>
<accession>A0A173SDE0</accession>
<name>A0A173SDE0_9FIRM</name>
<dbReference type="RefSeq" id="WP_055156224.1">
    <property type="nucleotide sequence ID" value="NZ_CYXR01000007.1"/>
</dbReference>
<reference evidence="2 3" key="1">
    <citation type="submission" date="2015-09" db="EMBL/GenBank/DDBJ databases">
        <authorList>
            <consortium name="Pathogen Informatics"/>
        </authorList>
    </citation>
    <scope>NUCLEOTIDE SEQUENCE [LARGE SCALE GENOMIC DNA]</scope>
    <source>
        <strain evidence="2 3">2789STDY5834962</strain>
    </source>
</reference>
<dbReference type="Pfam" id="PF01381">
    <property type="entry name" value="HTH_3"/>
    <property type="match status" value="1"/>
</dbReference>
<dbReference type="EMBL" id="CYXR01000007">
    <property type="protein sequence ID" value="CUM87837.1"/>
    <property type="molecule type" value="Genomic_DNA"/>
</dbReference>
<dbReference type="SMART" id="SM00530">
    <property type="entry name" value="HTH_XRE"/>
    <property type="match status" value="1"/>
</dbReference>
<dbReference type="InterPro" id="IPR010982">
    <property type="entry name" value="Lambda_DNA-bd_dom_sf"/>
</dbReference>
<dbReference type="SUPFAM" id="SSF47413">
    <property type="entry name" value="lambda repressor-like DNA-binding domains"/>
    <property type="match status" value="1"/>
</dbReference>
<dbReference type="CDD" id="cd00093">
    <property type="entry name" value="HTH_XRE"/>
    <property type="match status" value="1"/>
</dbReference>
<dbReference type="InterPro" id="IPR001387">
    <property type="entry name" value="Cro/C1-type_HTH"/>
</dbReference>
<sequence>MVGKKIRAFREFRGYSQIQLAELSGINVGTIRKYGLGIRNPKPDQLEKIATALGLNVSVFLDFNIETVGDVLSLLFSIDDSVNLSLAETPDQKVSLTFDNPTMQDFFRKWCQFKNVYEKEKAEILAIENEDKRQEELDKLNATQDEWKLRAMGTTIGCHTIVKKGTEGNTVRVYDLT</sequence>
<evidence type="ECO:0000313" key="2">
    <source>
        <dbReference type="EMBL" id="CUM87837.1"/>
    </source>
</evidence>
<dbReference type="GO" id="GO:0003677">
    <property type="term" value="F:DNA binding"/>
    <property type="evidence" value="ECO:0007669"/>
    <property type="project" value="InterPro"/>
</dbReference>
<feature type="domain" description="HTH cro/C1-type" evidence="1">
    <location>
        <begin position="6"/>
        <end position="60"/>
    </location>
</feature>
<protein>
    <submittedName>
        <fullName evidence="2">Helix-turn-helix domain</fullName>
    </submittedName>
</protein>
<proteinExistence type="predicted"/>
<evidence type="ECO:0000313" key="3">
    <source>
        <dbReference type="Proteomes" id="UP000095727"/>
    </source>
</evidence>
<gene>
    <name evidence="2" type="ORF">ERS852574_01301</name>
</gene>
<dbReference type="Proteomes" id="UP000095727">
    <property type="component" value="Unassembled WGS sequence"/>
</dbReference>
<dbReference type="AlphaFoldDB" id="A0A173SDE0"/>
<organism evidence="2 3">
    <name type="scientific">Coprococcus comes</name>
    <dbReference type="NCBI Taxonomy" id="410072"/>
    <lineage>
        <taxon>Bacteria</taxon>
        <taxon>Bacillati</taxon>
        <taxon>Bacillota</taxon>
        <taxon>Clostridia</taxon>
        <taxon>Lachnospirales</taxon>
        <taxon>Lachnospiraceae</taxon>
        <taxon>Coprococcus</taxon>
    </lineage>
</organism>